<proteinExistence type="predicted"/>
<feature type="region of interest" description="Disordered" evidence="1">
    <location>
        <begin position="171"/>
        <end position="216"/>
    </location>
</feature>
<evidence type="ECO:0000313" key="3">
    <source>
        <dbReference type="Proteomes" id="UP000297951"/>
    </source>
</evidence>
<dbReference type="OrthoDB" id="3358527at2"/>
<sequence>MAAESHTLEPLPGSPQALEIAGRHEAQEITQKLRDSLTGIQEMMIEAFRKKVWLSLGYESWNEYVAGEFADLKLGPLKEERAGVLAGYYQAGMSTRAIAAATGLSKDTVSRTLKQAKETGELEEIPVLGLDGRVRSYRQEEEAEPHGSSGPGGELFDLPDELLDTPAVEVGIGSLKPQKKREKPPAAEKKVPGPQGRISSAPKTSSQPAEAAGAAQDGEPAFVELQGIMGHLNESIKALGIEDEAKGPFASQDYPYALIEQTLLCLGSLSHLLARLNLEPDLLGQDSKVADVLETVVSHLDTQLLHLRS</sequence>
<dbReference type="EMBL" id="SPQC01000004">
    <property type="protein sequence ID" value="TFU23830.1"/>
    <property type="molecule type" value="Genomic_DNA"/>
</dbReference>
<evidence type="ECO:0000256" key="1">
    <source>
        <dbReference type="SAM" id="MobiDB-lite"/>
    </source>
</evidence>
<dbReference type="AlphaFoldDB" id="A0A4Y9F8I7"/>
<feature type="region of interest" description="Disordered" evidence="1">
    <location>
        <begin position="138"/>
        <end position="159"/>
    </location>
</feature>
<dbReference type="Gene3D" id="1.10.10.60">
    <property type="entry name" value="Homeodomain-like"/>
    <property type="match status" value="1"/>
</dbReference>
<dbReference type="Proteomes" id="UP000297951">
    <property type="component" value="Unassembled WGS sequence"/>
</dbReference>
<evidence type="ECO:0000313" key="2">
    <source>
        <dbReference type="EMBL" id="TFU23830.1"/>
    </source>
</evidence>
<dbReference type="SUPFAM" id="SSF46689">
    <property type="entry name" value="Homeodomain-like"/>
    <property type="match status" value="1"/>
</dbReference>
<dbReference type="InterPro" id="IPR009057">
    <property type="entry name" value="Homeodomain-like_sf"/>
</dbReference>
<name>A0A4Y9F8I7_9MICC</name>
<organism evidence="2 3">
    <name type="scientific">Rothia nasimurium</name>
    <dbReference type="NCBI Taxonomy" id="85336"/>
    <lineage>
        <taxon>Bacteria</taxon>
        <taxon>Bacillati</taxon>
        <taxon>Actinomycetota</taxon>
        <taxon>Actinomycetes</taxon>
        <taxon>Micrococcales</taxon>
        <taxon>Micrococcaceae</taxon>
        <taxon>Rothia</taxon>
    </lineage>
</organism>
<feature type="compositionally biased region" description="Polar residues" evidence="1">
    <location>
        <begin position="197"/>
        <end position="208"/>
    </location>
</feature>
<comment type="caution">
    <text evidence="2">The sequence shown here is derived from an EMBL/GenBank/DDBJ whole genome shotgun (WGS) entry which is preliminary data.</text>
</comment>
<gene>
    <name evidence="2" type="ORF">E4U03_01610</name>
</gene>
<protein>
    <submittedName>
        <fullName evidence="2">Uncharacterized protein</fullName>
    </submittedName>
</protein>
<dbReference type="Pfam" id="PF13384">
    <property type="entry name" value="HTH_23"/>
    <property type="match status" value="1"/>
</dbReference>
<accession>A0A4Y9F8I7</accession>
<reference evidence="2 3" key="1">
    <citation type="submission" date="2019-03" db="EMBL/GenBank/DDBJ databases">
        <title>Diversity of the mouse oral microbiome.</title>
        <authorList>
            <person name="Joseph S."/>
            <person name="Aduse-Opoku J."/>
            <person name="Curtis M."/>
            <person name="Wade W."/>
            <person name="Hashim A."/>
        </authorList>
    </citation>
    <scope>NUCLEOTIDE SEQUENCE [LARGE SCALE GENOMIC DNA]</scope>
    <source>
        <strain evidence="3">irhom_31</strain>
    </source>
</reference>
<dbReference type="RefSeq" id="WP_135011249.1">
    <property type="nucleotide sequence ID" value="NZ_JADGLK010000004.1"/>
</dbReference>